<name>A0ABT7IAJ3_9GAMM</name>
<dbReference type="RefSeq" id="WP_285388772.1">
    <property type="nucleotide sequence ID" value="NZ_JASSVS010000001.1"/>
</dbReference>
<keyword evidence="4" id="KW-1185">Reference proteome</keyword>
<dbReference type="Gene3D" id="3.40.50.20">
    <property type="match status" value="1"/>
</dbReference>
<keyword evidence="1" id="KW-0547">Nucleotide-binding</keyword>
<dbReference type="EMBL" id="JASSVS010000001">
    <property type="protein sequence ID" value="MDL0430169.1"/>
    <property type="molecule type" value="Genomic_DNA"/>
</dbReference>
<proteinExistence type="predicted"/>
<dbReference type="Pfam" id="PF15632">
    <property type="entry name" value="ATPgrasp_Ter"/>
    <property type="match status" value="1"/>
</dbReference>
<dbReference type="SUPFAM" id="SSF56784">
    <property type="entry name" value="HAD-like"/>
    <property type="match status" value="1"/>
</dbReference>
<dbReference type="InterPro" id="IPR011761">
    <property type="entry name" value="ATP-grasp"/>
</dbReference>
<organism evidence="3 4">
    <name type="scientific">Marinobacter azerbaijanicus</name>
    <dbReference type="NCBI Taxonomy" id="3050455"/>
    <lineage>
        <taxon>Bacteria</taxon>
        <taxon>Pseudomonadati</taxon>
        <taxon>Pseudomonadota</taxon>
        <taxon>Gammaproteobacteria</taxon>
        <taxon>Pseudomonadales</taxon>
        <taxon>Marinobacteraceae</taxon>
        <taxon>Marinobacter</taxon>
    </lineage>
</organism>
<gene>
    <name evidence="3" type="ORF">QPM17_03475</name>
</gene>
<evidence type="ECO:0000313" key="4">
    <source>
        <dbReference type="Proteomes" id="UP001227964"/>
    </source>
</evidence>
<dbReference type="InterPro" id="IPR036412">
    <property type="entry name" value="HAD-like_sf"/>
</dbReference>
<feature type="domain" description="ATP-grasp" evidence="2">
    <location>
        <begin position="112"/>
        <end position="286"/>
    </location>
</feature>
<evidence type="ECO:0000256" key="1">
    <source>
        <dbReference type="PROSITE-ProRule" id="PRU00409"/>
    </source>
</evidence>
<evidence type="ECO:0000313" key="3">
    <source>
        <dbReference type="EMBL" id="MDL0430169.1"/>
    </source>
</evidence>
<accession>A0ABT7IAJ3</accession>
<evidence type="ECO:0000259" key="2">
    <source>
        <dbReference type="PROSITE" id="PS50975"/>
    </source>
</evidence>
<dbReference type="Proteomes" id="UP001227964">
    <property type="component" value="Unassembled WGS sequence"/>
</dbReference>
<dbReference type="Gene3D" id="3.30.470.20">
    <property type="entry name" value="ATP-grasp fold, B domain"/>
    <property type="match status" value="1"/>
</dbReference>
<sequence length="426" mass="48429">MKKKLLVFPCGSEVALEIYRSLRYSIHFDLIGASSVDDHGRFVFNNYIGDVPFHNAPGFINALKQIVEREKIDAIFPAMDSVAKTLKSNEKELGCVVIGSSSKTTELCSSKSATYEWLQEKISCPRWSDALQEVRQYPVFIKPDEGYGSRNVFRASSKESAQKFIDGSPDTRFVFCEYLPGEEYTMDCFSSSQGKLLFCGARQRIRVSNGISVNTIETEKHHDVFQRAARVINDVLRPRGAWFFQMKENADGEPTLLEVAARLGGSSSYFRAKGVNFALLSAFDAFGLPVDVNTNDYKVELDRALGSRFRLDVRYENAYIDFDDCLLLDDSVNSELIGYIFQARNKGVRIILITRHAGDLEEMLKKHRLSDIFDEIIHIKDRLPKSQFIEYKNSIFIDDSFAERSEVKRTHGIPVFSPDMIEMLVD</sequence>
<dbReference type="PROSITE" id="PS50975">
    <property type="entry name" value="ATP_GRASP"/>
    <property type="match status" value="1"/>
</dbReference>
<reference evidence="3 4" key="1">
    <citation type="submission" date="2023-06" db="EMBL/GenBank/DDBJ databases">
        <title>Marinobacter azerbaijanicus a moderately halophilic, isolated from Urmia Lake in Azerbaijan region of Iran.</title>
        <authorList>
            <person name="Sanchez-Porro C."/>
            <person name="Aghdam E.M."/>
            <person name="Saheb S.M."/>
            <person name="Tarhriz V."/>
            <person name="Kazemi E."/>
            <person name="Ammozegar M.A."/>
            <person name="Ventosa A."/>
            <person name="Hejazi M.S."/>
        </authorList>
    </citation>
    <scope>NUCLEOTIDE SEQUENCE [LARGE SCALE GENOMIC DNA]</scope>
    <source>
        <strain evidence="3 4">TBZ242</strain>
    </source>
</reference>
<comment type="caution">
    <text evidence="3">The sequence shown here is derived from an EMBL/GenBank/DDBJ whole genome shotgun (WGS) entry which is preliminary data.</text>
</comment>
<protein>
    <submittedName>
        <fullName evidence="3">ATP-grasp domain-containing protein</fullName>
    </submittedName>
</protein>
<keyword evidence="1" id="KW-0067">ATP-binding</keyword>
<dbReference type="SUPFAM" id="SSF56059">
    <property type="entry name" value="Glutathione synthetase ATP-binding domain-like"/>
    <property type="match status" value="1"/>
</dbReference>